<feature type="transmembrane region" description="Helical" evidence="1">
    <location>
        <begin position="44"/>
        <end position="62"/>
    </location>
</feature>
<dbReference type="AlphaFoldDB" id="A0A227J896"/>
<evidence type="ECO:0000313" key="3">
    <source>
        <dbReference type="Proteomes" id="UP000214596"/>
    </source>
</evidence>
<evidence type="ECO:0000256" key="1">
    <source>
        <dbReference type="SAM" id="Phobius"/>
    </source>
</evidence>
<dbReference type="STRING" id="670.ACZ92_17520"/>
<sequence>MRRYVLIGYVMKDSTKEWLGIKPADFIMYAGFILLIPVKLLDSNYIKILLVIVGLLLCVLSCKIGMVGNSKLSNFNNWVKKVAYPVCSLLYVFLAYLSFT</sequence>
<reference evidence="2 3" key="1">
    <citation type="journal article" date="2017" name="Appl. Environ. Microbiol.">
        <title>Parallel evolution of two clades of a major Atlantic endemic Vibrio parahaemolyticus pathogen lineage by independent acquisition of related pathogenicity islands.</title>
        <authorList>
            <person name="Xu F."/>
            <person name="Gonzalez-Escalona N."/>
            <person name="Drees K.P."/>
            <person name="Sebra R.P."/>
            <person name="Cooper V.S."/>
            <person name="Jones S.H."/>
            <person name="Whistler C.A."/>
        </authorList>
    </citation>
    <scope>NUCLEOTIDE SEQUENCE [LARGE SCALE GENOMIC DNA]</scope>
    <source>
        <strain evidence="2 3">MAVP-3</strain>
    </source>
</reference>
<dbReference type="Proteomes" id="UP000214596">
    <property type="component" value="Unassembled WGS sequence"/>
</dbReference>
<feature type="transmembrane region" description="Helical" evidence="1">
    <location>
        <begin position="21"/>
        <end position="38"/>
    </location>
</feature>
<keyword evidence="1" id="KW-0472">Membrane</keyword>
<feature type="transmembrane region" description="Helical" evidence="1">
    <location>
        <begin position="82"/>
        <end position="99"/>
    </location>
</feature>
<accession>A0A227J896</accession>
<gene>
    <name evidence="2" type="ORF">CA163_18640</name>
</gene>
<keyword evidence="1" id="KW-0812">Transmembrane</keyword>
<organism evidence="2 3">
    <name type="scientific">Vibrio parahaemolyticus</name>
    <dbReference type="NCBI Taxonomy" id="670"/>
    <lineage>
        <taxon>Bacteria</taxon>
        <taxon>Pseudomonadati</taxon>
        <taxon>Pseudomonadota</taxon>
        <taxon>Gammaproteobacteria</taxon>
        <taxon>Vibrionales</taxon>
        <taxon>Vibrionaceae</taxon>
        <taxon>Vibrio</taxon>
    </lineage>
</organism>
<evidence type="ECO:0000313" key="2">
    <source>
        <dbReference type="EMBL" id="OXE31333.1"/>
    </source>
</evidence>
<comment type="caution">
    <text evidence="2">The sequence shown here is derived from an EMBL/GenBank/DDBJ whole genome shotgun (WGS) entry which is preliminary data.</text>
</comment>
<name>A0A227J896_VIBPH</name>
<dbReference type="EMBL" id="NIXT01001329">
    <property type="protein sequence ID" value="OXE31333.1"/>
    <property type="molecule type" value="Genomic_DNA"/>
</dbReference>
<proteinExistence type="predicted"/>
<keyword evidence="1" id="KW-1133">Transmembrane helix</keyword>
<protein>
    <submittedName>
        <fullName evidence="2">Uncharacterized protein</fullName>
    </submittedName>
</protein>